<evidence type="ECO:0000259" key="1">
    <source>
        <dbReference type="Pfam" id="PF13460"/>
    </source>
</evidence>
<sequence>MKSSTKVVTVFGGSGFVGRYVVSLLAKDGWQVRVPVRDPHHAKFLCPCGDVGQVVPLVIDVFDEEAVSHVIAGSDAVVNLIGILFEGGRQRFDYLQASLPGVIGLAAKHAGVRALIQMSAIGADVRSFSAYGRSKAEGELAAKSSFPGVTIMRPSIIFGPEDDFFNRFARMSVISPFLPLIDGGRVKFQPVYVGDVAHAILKAVNNPKDYGGSVYELGGPRVLSFRRCLEVMLRQIRRDRLFVSLPMWIAKVQAFFFGVLPNPPLTLDQLKMLQNDNVVSSHALGVGAFGIDPVDVELILPTYLSRYRSGGGK</sequence>
<dbReference type="Proteomes" id="UP001597294">
    <property type="component" value="Unassembled WGS sequence"/>
</dbReference>
<dbReference type="RefSeq" id="WP_380248249.1">
    <property type="nucleotide sequence ID" value="NZ_JBHUII010000001.1"/>
</dbReference>
<dbReference type="CDD" id="cd05271">
    <property type="entry name" value="NDUFA9_like_SDR_a"/>
    <property type="match status" value="1"/>
</dbReference>
<dbReference type="InterPro" id="IPR016040">
    <property type="entry name" value="NAD(P)-bd_dom"/>
</dbReference>
<dbReference type="Gene3D" id="3.40.50.720">
    <property type="entry name" value="NAD(P)-binding Rossmann-like Domain"/>
    <property type="match status" value="1"/>
</dbReference>
<proteinExistence type="predicted"/>
<dbReference type="InterPro" id="IPR036291">
    <property type="entry name" value="NAD(P)-bd_dom_sf"/>
</dbReference>
<keyword evidence="3" id="KW-1185">Reference proteome</keyword>
<dbReference type="SUPFAM" id="SSF51735">
    <property type="entry name" value="NAD(P)-binding Rossmann-fold domains"/>
    <property type="match status" value="1"/>
</dbReference>
<organism evidence="2 3">
    <name type="scientific">Kiloniella antarctica</name>
    <dbReference type="NCBI Taxonomy" id="1550907"/>
    <lineage>
        <taxon>Bacteria</taxon>
        <taxon>Pseudomonadati</taxon>
        <taxon>Pseudomonadota</taxon>
        <taxon>Alphaproteobacteria</taxon>
        <taxon>Rhodospirillales</taxon>
        <taxon>Kiloniellaceae</taxon>
        <taxon>Kiloniella</taxon>
    </lineage>
</organism>
<reference evidence="3" key="1">
    <citation type="journal article" date="2019" name="Int. J. Syst. Evol. Microbiol.">
        <title>The Global Catalogue of Microorganisms (GCM) 10K type strain sequencing project: providing services to taxonomists for standard genome sequencing and annotation.</title>
        <authorList>
            <consortium name="The Broad Institute Genomics Platform"/>
            <consortium name="The Broad Institute Genome Sequencing Center for Infectious Disease"/>
            <person name="Wu L."/>
            <person name="Ma J."/>
        </authorList>
    </citation>
    <scope>NUCLEOTIDE SEQUENCE [LARGE SCALE GENOMIC DNA]</scope>
    <source>
        <strain evidence="3">CGMCC 4.7192</strain>
    </source>
</reference>
<name>A0ABW5BEM7_9PROT</name>
<dbReference type="Pfam" id="PF13460">
    <property type="entry name" value="NAD_binding_10"/>
    <property type="match status" value="1"/>
</dbReference>
<comment type="caution">
    <text evidence="2">The sequence shown here is derived from an EMBL/GenBank/DDBJ whole genome shotgun (WGS) entry which is preliminary data.</text>
</comment>
<dbReference type="PANTHER" id="PTHR12126">
    <property type="entry name" value="NADH-UBIQUINONE OXIDOREDUCTASE 39 KDA SUBUNIT-RELATED"/>
    <property type="match status" value="1"/>
</dbReference>
<gene>
    <name evidence="2" type="ORF">ACFSKO_02970</name>
</gene>
<protein>
    <submittedName>
        <fullName evidence="2">Complex I NDUFA9 subunit family protein</fullName>
    </submittedName>
</protein>
<feature type="domain" description="NAD(P)-binding" evidence="1">
    <location>
        <begin position="12"/>
        <end position="156"/>
    </location>
</feature>
<evidence type="ECO:0000313" key="3">
    <source>
        <dbReference type="Proteomes" id="UP001597294"/>
    </source>
</evidence>
<dbReference type="PANTHER" id="PTHR12126:SF11">
    <property type="entry name" value="NADH DEHYDROGENASE [UBIQUINONE] 1 ALPHA SUBCOMPLEX SUBUNIT 9, MITOCHONDRIAL"/>
    <property type="match status" value="1"/>
</dbReference>
<dbReference type="EMBL" id="JBHUII010000001">
    <property type="protein sequence ID" value="MFD2204552.1"/>
    <property type="molecule type" value="Genomic_DNA"/>
</dbReference>
<accession>A0ABW5BEM7</accession>
<dbReference type="InterPro" id="IPR051207">
    <property type="entry name" value="ComplexI_NDUFA9_subunit"/>
</dbReference>
<evidence type="ECO:0000313" key="2">
    <source>
        <dbReference type="EMBL" id="MFD2204552.1"/>
    </source>
</evidence>